<dbReference type="GO" id="GO:0003700">
    <property type="term" value="F:DNA-binding transcription factor activity"/>
    <property type="evidence" value="ECO:0007669"/>
    <property type="project" value="InterPro"/>
</dbReference>
<evidence type="ECO:0000256" key="3">
    <source>
        <dbReference type="ARBA" id="ARBA00023125"/>
    </source>
</evidence>
<dbReference type="Gene3D" id="3.40.190.290">
    <property type="match status" value="1"/>
</dbReference>
<dbReference type="Pfam" id="PF03466">
    <property type="entry name" value="LysR_substrate"/>
    <property type="match status" value="1"/>
</dbReference>
<dbReference type="InterPro" id="IPR005119">
    <property type="entry name" value="LysR_subst-bd"/>
</dbReference>
<dbReference type="Proteomes" id="UP000294546">
    <property type="component" value="Unassembled WGS sequence"/>
</dbReference>
<reference evidence="6 7" key="1">
    <citation type="submission" date="2019-03" db="EMBL/GenBank/DDBJ databases">
        <title>Genomic Encyclopedia of Archaeal and Bacterial Type Strains, Phase II (KMG-II): from individual species to whole genera.</title>
        <authorList>
            <person name="Goeker M."/>
        </authorList>
    </citation>
    <scope>NUCLEOTIDE SEQUENCE [LARGE SCALE GENOMIC DNA]</scope>
    <source>
        <strain evidence="6 7">DSM 27697</strain>
    </source>
</reference>
<dbReference type="PANTHER" id="PTHR30537">
    <property type="entry name" value="HTH-TYPE TRANSCRIPTIONAL REGULATOR"/>
    <property type="match status" value="1"/>
</dbReference>
<dbReference type="InterPro" id="IPR036388">
    <property type="entry name" value="WH-like_DNA-bd_sf"/>
</dbReference>
<dbReference type="Gene3D" id="1.10.10.10">
    <property type="entry name" value="Winged helix-like DNA-binding domain superfamily/Winged helix DNA-binding domain"/>
    <property type="match status" value="1"/>
</dbReference>
<evidence type="ECO:0000256" key="1">
    <source>
        <dbReference type="ARBA" id="ARBA00009437"/>
    </source>
</evidence>
<evidence type="ECO:0000256" key="2">
    <source>
        <dbReference type="ARBA" id="ARBA00023015"/>
    </source>
</evidence>
<gene>
    <name evidence="6" type="ORF">CLV83_2690</name>
</gene>
<keyword evidence="7" id="KW-1185">Reference proteome</keyword>
<comment type="similarity">
    <text evidence="1">Belongs to the LysR transcriptional regulatory family.</text>
</comment>
<dbReference type="FunFam" id="1.10.10.10:FF:000001">
    <property type="entry name" value="LysR family transcriptional regulator"/>
    <property type="match status" value="1"/>
</dbReference>
<dbReference type="PROSITE" id="PS50931">
    <property type="entry name" value="HTH_LYSR"/>
    <property type="match status" value="1"/>
</dbReference>
<dbReference type="OrthoDB" id="9815676at2"/>
<dbReference type="EMBL" id="SMFU01000009">
    <property type="protein sequence ID" value="TCK05757.1"/>
    <property type="molecule type" value="Genomic_DNA"/>
</dbReference>
<proteinExistence type="inferred from homology"/>
<evidence type="ECO:0000313" key="6">
    <source>
        <dbReference type="EMBL" id="TCK05757.1"/>
    </source>
</evidence>
<feature type="domain" description="HTH lysR-type" evidence="5">
    <location>
        <begin position="1"/>
        <end position="59"/>
    </location>
</feature>
<dbReference type="SUPFAM" id="SSF46785">
    <property type="entry name" value="Winged helix' DNA-binding domain"/>
    <property type="match status" value="1"/>
</dbReference>
<evidence type="ECO:0000259" key="5">
    <source>
        <dbReference type="PROSITE" id="PS50931"/>
    </source>
</evidence>
<keyword evidence="4" id="KW-0804">Transcription</keyword>
<evidence type="ECO:0000313" key="7">
    <source>
        <dbReference type="Proteomes" id="UP000294546"/>
    </source>
</evidence>
<dbReference type="AlphaFoldDB" id="A0A4R1GC02"/>
<comment type="caution">
    <text evidence="6">The sequence shown here is derived from an EMBL/GenBank/DDBJ whole genome shotgun (WGS) entry which is preliminary data.</text>
</comment>
<dbReference type="InterPro" id="IPR036390">
    <property type="entry name" value="WH_DNA-bd_sf"/>
</dbReference>
<protein>
    <submittedName>
        <fullName evidence="6">LysR family transcriptional regulator</fullName>
    </submittedName>
</protein>
<dbReference type="SUPFAM" id="SSF53850">
    <property type="entry name" value="Periplasmic binding protein-like II"/>
    <property type="match status" value="1"/>
</dbReference>
<dbReference type="InterPro" id="IPR058163">
    <property type="entry name" value="LysR-type_TF_proteobact-type"/>
</dbReference>
<dbReference type="PANTHER" id="PTHR30537:SF35">
    <property type="entry name" value="TRANSCRIPTIONAL REGULATORY PROTEIN"/>
    <property type="match status" value="1"/>
</dbReference>
<dbReference type="RefSeq" id="WP_132293156.1">
    <property type="nucleotide sequence ID" value="NZ_SMFU01000009.1"/>
</dbReference>
<organism evidence="6 7">
    <name type="scientific">Marinobacterium mangrovicola</name>
    <dbReference type="NCBI Taxonomy" id="1476959"/>
    <lineage>
        <taxon>Bacteria</taxon>
        <taxon>Pseudomonadati</taxon>
        <taxon>Pseudomonadota</taxon>
        <taxon>Gammaproteobacteria</taxon>
        <taxon>Oceanospirillales</taxon>
        <taxon>Oceanospirillaceae</taxon>
        <taxon>Marinobacterium</taxon>
    </lineage>
</organism>
<keyword evidence="2" id="KW-0805">Transcription regulation</keyword>
<keyword evidence="3" id="KW-0238">DNA-binding</keyword>
<dbReference type="GO" id="GO:0006351">
    <property type="term" value="P:DNA-templated transcription"/>
    <property type="evidence" value="ECO:0007669"/>
    <property type="project" value="TreeGrafter"/>
</dbReference>
<evidence type="ECO:0000256" key="4">
    <source>
        <dbReference type="ARBA" id="ARBA00023163"/>
    </source>
</evidence>
<accession>A0A4R1GC02</accession>
<sequence length="307" mass="34308">MDMITNLRTFLAVASHGSFASAARHLHVVPSVVAKRIAQLEKSVGSRLFERSTRTITITDAGQRLLPRVRHSLMEFEELLKDARRDDGKLEGHLRLMLPTTLSMAHLSNAIVEFMKVHDRITVETVLADRSVSPLEEDVDIMVSGRLAHYDGVSQVPLAPTNVLLCASPEYLAKAPPINHPSDLVDHTCLIFSPQGTTWAFESERGPLYVDVQARLASDDNHTLSRGVERGLGISVLPRYIARKGLDAGTIVPLLEHFPPQDRWYKAYIPRRKERLARVEAMCEWLRLAIEQLNAQGACNPIFGHCD</sequence>
<name>A0A4R1GC02_9GAMM</name>
<dbReference type="GO" id="GO:0043565">
    <property type="term" value="F:sequence-specific DNA binding"/>
    <property type="evidence" value="ECO:0007669"/>
    <property type="project" value="TreeGrafter"/>
</dbReference>
<dbReference type="Pfam" id="PF00126">
    <property type="entry name" value="HTH_1"/>
    <property type="match status" value="1"/>
</dbReference>
<dbReference type="InterPro" id="IPR000847">
    <property type="entry name" value="LysR_HTH_N"/>
</dbReference>
<dbReference type="CDD" id="cd08422">
    <property type="entry name" value="PBP2_CrgA_like"/>
    <property type="match status" value="1"/>
</dbReference>